<evidence type="ECO:0000313" key="2">
    <source>
        <dbReference type="Proteomes" id="UP000015854"/>
    </source>
</evidence>
<gene>
    <name evidence="1" type="ORF">LLT6_09700</name>
</gene>
<dbReference type="Proteomes" id="UP000015854">
    <property type="component" value="Unassembled WGS sequence"/>
</dbReference>
<sequence>MPRLKNGKTKDMTYEAFQKISDRIASKAGAKIIEFSPKNSHAKYTKWQTENILNHGLNPVWIFCWSIPLT</sequence>
<dbReference type="EMBL" id="ATBB01000034">
    <property type="protein sequence ID" value="EQC58250.1"/>
    <property type="molecule type" value="Genomic_DNA"/>
</dbReference>
<dbReference type="PATRIC" id="fig|1234876.3.peg.194"/>
<reference evidence="1 2" key="1">
    <citation type="journal article" date="2013" name="ISME J.">
        <title>Multifactorial diversity sustains microbial community stability.</title>
        <authorList>
            <person name="Erkus O."/>
            <person name="de Jager V.C."/>
            <person name="Spus M."/>
            <person name="van Alen-Boerrigter I.J."/>
            <person name="van Rijswijck I.M."/>
            <person name="Hazelwood L."/>
            <person name="Janssen P.W."/>
            <person name="van Hijum S.A."/>
            <person name="Kleerebezem M."/>
            <person name="Smid E.J."/>
        </authorList>
    </citation>
    <scope>NUCLEOTIDE SEQUENCE [LARGE SCALE GENOMIC DNA]</scope>
    <source>
        <strain evidence="1 2">TIFN6</strain>
    </source>
</reference>
<dbReference type="AlphaFoldDB" id="T0SAD3"/>
<proteinExistence type="predicted"/>
<organism evidence="1 2">
    <name type="scientific">Lactococcus cremoris subsp. cremoris TIFN6</name>
    <dbReference type="NCBI Taxonomy" id="1234876"/>
    <lineage>
        <taxon>Bacteria</taxon>
        <taxon>Bacillati</taxon>
        <taxon>Bacillota</taxon>
        <taxon>Bacilli</taxon>
        <taxon>Lactobacillales</taxon>
        <taxon>Streptococcaceae</taxon>
        <taxon>Lactococcus</taxon>
        <taxon>Lactococcus cremoris subsp. cremoris</taxon>
    </lineage>
</organism>
<evidence type="ECO:0000313" key="1">
    <source>
        <dbReference type="EMBL" id="EQC58250.1"/>
    </source>
</evidence>
<protein>
    <submittedName>
        <fullName evidence="1">Uncharacterized protein</fullName>
    </submittedName>
</protein>
<name>T0SAD3_LACLC</name>
<comment type="caution">
    <text evidence="1">The sequence shown here is derived from an EMBL/GenBank/DDBJ whole genome shotgun (WGS) entry which is preliminary data.</text>
</comment>
<accession>T0SAD3</accession>